<reference evidence="1" key="1">
    <citation type="submission" date="2020-06" db="EMBL/GenBank/DDBJ databases">
        <authorList>
            <person name="Li T."/>
            <person name="Hu X."/>
            <person name="Zhang T."/>
            <person name="Song X."/>
            <person name="Zhang H."/>
            <person name="Dai N."/>
            <person name="Sheng W."/>
            <person name="Hou X."/>
            <person name="Wei L."/>
        </authorList>
    </citation>
    <scope>NUCLEOTIDE SEQUENCE</scope>
    <source>
        <strain evidence="1">G02</strain>
        <tissue evidence="1">Leaf</tissue>
    </source>
</reference>
<evidence type="ECO:0000313" key="1">
    <source>
        <dbReference type="EMBL" id="KAL0303736.1"/>
    </source>
</evidence>
<dbReference type="InterPro" id="IPR050951">
    <property type="entry name" value="Retrovirus_Pol_polyprotein"/>
</dbReference>
<dbReference type="InterPro" id="IPR036397">
    <property type="entry name" value="RNaseH_sf"/>
</dbReference>
<name>A0AAW2KA60_SESRA</name>
<organism evidence="1">
    <name type="scientific">Sesamum radiatum</name>
    <name type="common">Black benniseed</name>
    <dbReference type="NCBI Taxonomy" id="300843"/>
    <lineage>
        <taxon>Eukaryota</taxon>
        <taxon>Viridiplantae</taxon>
        <taxon>Streptophyta</taxon>
        <taxon>Embryophyta</taxon>
        <taxon>Tracheophyta</taxon>
        <taxon>Spermatophyta</taxon>
        <taxon>Magnoliopsida</taxon>
        <taxon>eudicotyledons</taxon>
        <taxon>Gunneridae</taxon>
        <taxon>Pentapetalae</taxon>
        <taxon>asterids</taxon>
        <taxon>lamiids</taxon>
        <taxon>Lamiales</taxon>
        <taxon>Pedaliaceae</taxon>
        <taxon>Sesamum</taxon>
    </lineage>
</organism>
<evidence type="ECO:0008006" key="2">
    <source>
        <dbReference type="Google" id="ProtNLM"/>
    </source>
</evidence>
<reference evidence="1" key="2">
    <citation type="journal article" date="2024" name="Plant">
        <title>Genomic evolution and insights into agronomic trait innovations of Sesamum species.</title>
        <authorList>
            <person name="Miao H."/>
            <person name="Wang L."/>
            <person name="Qu L."/>
            <person name="Liu H."/>
            <person name="Sun Y."/>
            <person name="Le M."/>
            <person name="Wang Q."/>
            <person name="Wei S."/>
            <person name="Zheng Y."/>
            <person name="Lin W."/>
            <person name="Duan Y."/>
            <person name="Cao H."/>
            <person name="Xiong S."/>
            <person name="Wang X."/>
            <person name="Wei L."/>
            <person name="Li C."/>
            <person name="Ma Q."/>
            <person name="Ju M."/>
            <person name="Zhao R."/>
            <person name="Li G."/>
            <person name="Mu C."/>
            <person name="Tian Q."/>
            <person name="Mei H."/>
            <person name="Zhang T."/>
            <person name="Gao T."/>
            <person name="Zhang H."/>
        </authorList>
    </citation>
    <scope>NUCLEOTIDE SEQUENCE</scope>
    <source>
        <strain evidence="1">G02</strain>
    </source>
</reference>
<dbReference type="PANTHER" id="PTHR37984">
    <property type="entry name" value="PROTEIN CBG26694"/>
    <property type="match status" value="1"/>
</dbReference>
<accession>A0AAW2KA60</accession>
<dbReference type="GO" id="GO:0003676">
    <property type="term" value="F:nucleic acid binding"/>
    <property type="evidence" value="ECO:0007669"/>
    <property type="project" value="InterPro"/>
</dbReference>
<comment type="caution">
    <text evidence="1">The sequence shown here is derived from an EMBL/GenBank/DDBJ whole genome shotgun (WGS) entry which is preliminary data.</text>
</comment>
<dbReference type="Gene3D" id="3.30.420.10">
    <property type="entry name" value="Ribonuclease H-like superfamily/Ribonuclease H"/>
    <property type="match status" value="1"/>
</dbReference>
<dbReference type="PANTHER" id="PTHR37984:SF5">
    <property type="entry name" value="PROTEIN NYNRIN-LIKE"/>
    <property type="match status" value="1"/>
</dbReference>
<dbReference type="InterPro" id="IPR012337">
    <property type="entry name" value="RNaseH-like_sf"/>
</dbReference>
<dbReference type="SUPFAM" id="SSF53098">
    <property type="entry name" value="Ribonuclease H-like"/>
    <property type="match status" value="1"/>
</dbReference>
<dbReference type="EMBL" id="JACGWJ010000029">
    <property type="protein sequence ID" value="KAL0303736.1"/>
    <property type="molecule type" value="Genomic_DNA"/>
</dbReference>
<dbReference type="AlphaFoldDB" id="A0AAW2KA60"/>
<protein>
    <recommendedName>
        <fullName evidence="2">Reverse transcriptase domain-containing protein</fullName>
    </recommendedName>
</protein>
<gene>
    <name evidence="1" type="ORF">Sradi_6241700</name>
</gene>
<proteinExistence type="predicted"/>
<sequence>MPRTCRHHTLPRSTFATHTESLLFDQWGMDIVGKLSRAPEQREYFIVAVDYFSKWVEAEALSKISAKEVMKFFWKDIVCRFGIPRAFLWWTMAHCSNERNFAIGVKN</sequence>